<evidence type="ECO:0008006" key="4">
    <source>
        <dbReference type="Google" id="ProtNLM"/>
    </source>
</evidence>
<keyword evidence="1" id="KW-0472">Membrane</keyword>
<proteinExistence type="predicted"/>
<keyword evidence="1" id="KW-0812">Transmembrane</keyword>
<reference evidence="2" key="1">
    <citation type="submission" date="2021-02" db="EMBL/GenBank/DDBJ databases">
        <authorList>
            <person name="Nowell W R."/>
        </authorList>
    </citation>
    <scope>NUCLEOTIDE SEQUENCE</scope>
    <source>
        <strain evidence="2">Ploen Becks lab</strain>
    </source>
</reference>
<protein>
    <recommendedName>
        <fullName evidence="4">Class I SAM-dependent methyltransferase</fullName>
    </recommendedName>
</protein>
<name>A0A814LRB9_9BILA</name>
<gene>
    <name evidence="2" type="ORF">OXX778_LOCUS19603</name>
</gene>
<sequence>MISFTRIYLALICIITFFSFYIYLSKRINESLISKEKKSDKRELVLDLIQNPNEFVLKYVDLPFDFGYGSNSIPLVISALISNGDFLELGIGSFSTPLLHKMSIDYYRKLISIDTNSDWVDKFKLYNDTRDHRVYLVENFENLEDKIGSKNKKWGLVLVDHIEANKRPTHAKYYAEKSEIVIVHDAEKSSEIYYQYEANSLRSSFKQACKFSIYQNKEKTSYISTLILSNYIDLTILESIFEKVKTEFGHVACNLSF</sequence>
<evidence type="ECO:0000313" key="2">
    <source>
        <dbReference type="EMBL" id="CAF1068186.1"/>
    </source>
</evidence>
<dbReference type="EMBL" id="CAJNOC010006029">
    <property type="protein sequence ID" value="CAF1068186.1"/>
    <property type="molecule type" value="Genomic_DNA"/>
</dbReference>
<dbReference type="OrthoDB" id="9977152at2759"/>
<feature type="transmembrane region" description="Helical" evidence="1">
    <location>
        <begin position="6"/>
        <end position="24"/>
    </location>
</feature>
<comment type="caution">
    <text evidence="2">The sequence shown here is derived from an EMBL/GenBank/DDBJ whole genome shotgun (WGS) entry which is preliminary data.</text>
</comment>
<keyword evidence="3" id="KW-1185">Reference proteome</keyword>
<keyword evidence="1" id="KW-1133">Transmembrane helix</keyword>
<dbReference type="AlphaFoldDB" id="A0A814LRB9"/>
<organism evidence="2 3">
    <name type="scientific">Brachionus calyciflorus</name>
    <dbReference type="NCBI Taxonomy" id="104777"/>
    <lineage>
        <taxon>Eukaryota</taxon>
        <taxon>Metazoa</taxon>
        <taxon>Spiralia</taxon>
        <taxon>Gnathifera</taxon>
        <taxon>Rotifera</taxon>
        <taxon>Eurotatoria</taxon>
        <taxon>Monogononta</taxon>
        <taxon>Pseudotrocha</taxon>
        <taxon>Ploima</taxon>
        <taxon>Brachionidae</taxon>
        <taxon>Brachionus</taxon>
    </lineage>
</organism>
<accession>A0A814LRB9</accession>
<evidence type="ECO:0000313" key="3">
    <source>
        <dbReference type="Proteomes" id="UP000663879"/>
    </source>
</evidence>
<evidence type="ECO:0000256" key="1">
    <source>
        <dbReference type="SAM" id="Phobius"/>
    </source>
</evidence>
<dbReference type="Proteomes" id="UP000663879">
    <property type="component" value="Unassembled WGS sequence"/>
</dbReference>